<dbReference type="PROSITE" id="PS00292">
    <property type="entry name" value="CYCLINS"/>
    <property type="match status" value="1"/>
</dbReference>
<dbReference type="Pfam" id="PF02984">
    <property type="entry name" value="Cyclin_C"/>
    <property type="match status" value="1"/>
</dbReference>
<sequence>MMSGGDNGGDNGVVAGRRSKRSTALGSTGNESLQVLGLPATKKRVVLGDITNKCSAQNSDLLKNQELGSGPALKKVSSQEAPDAGSNDDENCTPDNSLKSSYAPLIYLHLHSMEVEEKRRPLANYMEKVQNDISPSMRFVLVDWLVEVADEYRLMSDTLHLTVSYIDRFLSFHTLNRTKLQLLGVSCMLVASKYEEIQPPHAEDFVYITDNTFTKDEVVLMERDLLKFLGFETVNPTAKTFLRIFTKPAQDNTKFSTLEFEFLCCFLAELSLLDYRCLQYVPSLIAASAVFLARLTIQPTLHPWSFALQQYTGYRASKLKDCVLALHEMQLSKRVGSAVGEKYHDHKYKHVATLSPPLEIPAFYFRDA</sequence>
<feature type="region of interest" description="Disordered" evidence="6">
    <location>
        <begin position="1"/>
        <end position="31"/>
    </location>
</feature>
<protein>
    <submittedName>
        <fullName evidence="9">Uncharacterized protein</fullName>
    </submittedName>
</protein>
<evidence type="ECO:0000256" key="2">
    <source>
        <dbReference type="ARBA" id="ARBA00022618"/>
    </source>
</evidence>
<evidence type="ECO:0000256" key="4">
    <source>
        <dbReference type="ARBA" id="ARBA00023306"/>
    </source>
</evidence>
<proteinExistence type="inferred from homology"/>
<dbReference type="SMART" id="SM00385">
    <property type="entry name" value="CYCLIN"/>
    <property type="match status" value="2"/>
</dbReference>
<reference evidence="9" key="1">
    <citation type="submission" date="2022-07" db="EMBL/GenBank/DDBJ databases">
        <authorList>
            <person name="Macas J."/>
            <person name="Novak P."/>
            <person name="Neumann P."/>
        </authorList>
    </citation>
    <scope>NUCLEOTIDE SEQUENCE</scope>
</reference>
<feature type="domain" description="Cyclin-like" evidence="7">
    <location>
        <begin position="240"/>
        <end position="328"/>
    </location>
</feature>
<dbReference type="InterPro" id="IPR013763">
    <property type="entry name" value="Cyclin-like_dom"/>
</dbReference>
<keyword evidence="3 5" id="KW-0195">Cyclin</keyword>
<dbReference type="InterPro" id="IPR036915">
    <property type="entry name" value="Cyclin-like_sf"/>
</dbReference>
<feature type="compositionally biased region" description="Polar residues" evidence="6">
    <location>
        <begin position="22"/>
        <end position="31"/>
    </location>
</feature>
<accession>A0AAV0ERA9</accession>
<dbReference type="GO" id="GO:0016538">
    <property type="term" value="F:cyclin-dependent protein serine/threonine kinase regulator activity"/>
    <property type="evidence" value="ECO:0007669"/>
    <property type="project" value="InterPro"/>
</dbReference>
<keyword evidence="2" id="KW-0132">Cell division</keyword>
<dbReference type="FunFam" id="1.10.472.10:FF:000013">
    <property type="entry name" value="Cyclin A1"/>
    <property type="match status" value="1"/>
</dbReference>
<dbReference type="SUPFAM" id="SSF47954">
    <property type="entry name" value="Cyclin-like"/>
    <property type="match status" value="2"/>
</dbReference>
<dbReference type="FunFam" id="1.10.472.10:FF:000167">
    <property type="entry name" value="Mitotic cyclin 6"/>
    <property type="match status" value="1"/>
</dbReference>
<comment type="caution">
    <text evidence="9">The sequence shown here is derived from an EMBL/GenBank/DDBJ whole genome shotgun (WGS) entry which is preliminary data.</text>
</comment>
<evidence type="ECO:0000256" key="6">
    <source>
        <dbReference type="SAM" id="MobiDB-lite"/>
    </source>
</evidence>
<keyword evidence="4" id="KW-0131">Cell cycle</keyword>
<dbReference type="PANTHER" id="PTHR10177">
    <property type="entry name" value="CYCLINS"/>
    <property type="match status" value="1"/>
</dbReference>
<dbReference type="InterPro" id="IPR048258">
    <property type="entry name" value="Cyclins_cyclin-box"/>
</dbReference>
<evidence type="ECO:0000259" key="8">
    <source>
        <dbReference type="SMART" id="SM01332"/>
    </source>
</evidence>
<dbReference type="AlphaFoldDB" id="A0AAV0ERA9"/>
<evidence type="ECO:0000256" key="5">
    <source>
        <dbReference type="RuleBase" id="RU000383"/>
    </source>
</evidence>
<dbReference type="InterPro" id="IPR006671">
    <property type="entry name" value="Cyclin_N"/>
</dbReference>
<dbReference type="InterPro" id="IPR039361">
    <property type="entry name" value="Cyclin"/>
</dbReference>
<feature type="region of interest" description="Disordered" evidence="6">
    <location>
        <begin position="61"/>
        <end position="95"/>
    </location>
</feature>
<dbReference type="GO" id="GO:0044772">
    <property type="term" value="P:mitotic cell cycle phase transition"/>
    <property type="evidence" value="ECO:0007669"/>
    <property type="project" value="InterPro"/>
</dbReference>
<organism evidence="9 10">
    <name type="scientific">Cuscuta epithymum</name>
    <dbReference type="NCBI Taxonomy" id="186058"/>
    <lineage>
        <taxon>Eukaryota</taxon>
        <taxon>Viridiplantae</taxon>
        <taxon>Streptophyta</taxon>
        <taxon>Embryophyta</taxon>
        <taxon>Tracheophyta</taxon>
        <taxon>Spermatophyta</taxon>
        <taxon>Magnoliopsida</taxon>
        <taxon>eudicotyledons</taxon>
        <taxon>Gunneridae</taxon>
        <taxon>Pentapetalae</taxon>
        <taxon>asterids</taxon>
        <taxon>lamiids</taxon>
        <taxon>Solanales</taxon>
        <taxon>Convolvulaceae</taxon>
        <taxon>Cuscuteae</taxon>
        <taxon>Cuscuta</taxon>
        <taxon>Cuscuta subgen. Cuscuta</taxon>
    </lineage>
</organism>
<comment type="similarity">
    <text evidence="1">Belongs to the cyclin family. Cyclin AB subfamily.</text>
</comment>
<evidence type="ECO:0000313" key="9">
    <source>
        <dbReference type="EMBL" id="CAH9125762.1"/>
    </source>
</evidence>
<evidence type="ECO:0000313" key="10">
    <source>
        <dbReference type="Proteomes" id="UP001152523"/>
    </source>
</evidence>
<dbReference type="InterPro" id="IPR004367">
    <property type="entry name" value="Cyclin_C-dom"/>
</dbReference>
<feature type="domain" description="Cyclin-like" evidence="7">
    <location>
        <begin position="143"/>
        <end position="227"/>
    </location>
</feature>
<feature type="domain" description="Cyclin C-terminal" evidence="8">
    <location>
        <begin position="236"/>
        <end position="357"/>
    </location>
</feature>
<evidence type="ECO:0000256" key="1">
    <source>
        <dbReference type="ARBA" id="ARBA00006955"/>
    </source>
</evidence>
<gene>
    <name evidence="9" type="ORF">CEPIT_LOCUS27009</name>
</gene>
<name>A0AAV0ERA9_9ASTE</name>
<dbReference type="Pfam" id="PF00134">
    <property type="entry name" value="Cyclin_N"/>
    <property type="match status" value="1"/>
</dbReference>
<evidence type="ECO:0000259" key="7">
    <source>
        <dbReference type="SMART" id="SM00385"/>
    </source>
</evidence>
<dbReference type="GO" id="GO:0051301">
    <property type="term" value="P:cell division"/>
    <property type="evidence" value="ECO:0007669"/>
    <property type="project" value="UniProtKB-KW"/>
</dbReference>
<dbReference type="SMART" id="SM01332">
    <property type="entry name" value="Cyclin_C"/>
    <property type="match status" value="1"/>
</dbReference>
<dbReference type="Proteomes" id="UP001152523">
    <property type="component" value="Unassembled WGS sequence"/>
</dbReference>
<dbReference type="EMBL" id="CAMAPF010000938">
    <property type="protein sequence ID" value="CAH9125762.1"/>
    <property type="molecule type" value="Genomic_DNA"/>
</dbReference>
<keyword evidence="10" id="KW-1185">Reference proteome</keyword>
<dbReference type="Gene3D" id="1.10.472.10">
    <property type="entry name" value="Cyclin-like"/>
    <property type="match status" value="2"/>
</dbReference>
<evidence type="ECO:0000256" key="3">
    <source>
        <dbReference type="ARBA" id="ARBA00023127"/>
    </source>
</evidence>
<feature type="compositionally biased region" description="Gly residues" evidence="6">
    <location>
        <begin position="1"/>
        <end position="11"/>
    </location>
</feature>